<evidence type="ECO:0000256" key="7">
    <source>
        <dbReference type="ARBA" id="ARBA00022989"/>
    </source>
</evidence>
<name>A0A2J8A713_9CHLO</name>
<comment type="subcellular location">
    <subcellularLocation>
        <location evidence="1">Endomembrane system</location>
        <topology evidence="1">Multi-pass membrane protein</topology>
    </subcellularLocation>
</comment>
<dbReference type="InterPro" id="IPR004316">
    <property type="entry name" value="SWEET_rpt"/>
</dbReference>
<evidence type="ECO:0000256" key="8">
    <source>
        <dbReference type="ARBA" id="ARBA00023136"/>
    </source>
</evidence>
<evidence type="ECO:0000256" key="2">
    <source>
        <dbReference type="ARBA" id="ARBA00007809"/>
    </source>
</evidence>
<keyword evidence="6" id="KW-0677">Repeat</keyword>
<feature type="transmembrane region" description="Helical" evidence="9">
    <location>
        <begin position="20"/>
        <end position="36"/>
    </location>
</feature>
<comment type="caution">
    <text evidence="10">The sequence shown here is derived from an EMBL/GenBank/DDBJ whole genome shotgun (WGS) entry which is preliminary data.</text>
</comment>
<evidence type="ECO:0000256" key="4">
    <source>
        <dbReference type="ARBA" id="ARBA00022597"/>
    </source>
</evidence>
<dbReference type="EMBL" id="PGGS01000135">
    <property type="protein sequence ID" value="PNH08322.1"/>
    <property type="molecule type" value="Genomic_DNA"/>
</dbReference>
<dbReference type="Pfam" id="PF03083">
    <property type="entry name" value="MtN3_slv"/>
    <property type="match status" value="1"/>
</dbReference>
<keyword evidence="4" id="KW-0762">Sugar transport</keyword>
<dbReference type="GO" id="GO:0051119">
    <property type="term" value="F:sugar transmembrane transporter activity"/>
    <property type="evidence" value="ECO:0007669"/>
    <property type="project" value="InterPro"/>
</dbReference>
<dbReference type="InterPro" id="IPR047664">
    <property type="entry name" value="SWEET"/>
</dbReference>
<keyword evidence="5 9" id="KW-0812">Transmembrane</keyword>
<protein>
    <submittedName>
        <fullName evidence="10">Uncharacterized protein</fullName>
    </submittedName>
</protein>
<keyword evidence="11" id="KW-1185">Reference proteome</keyword>
<keyword evidence="7 9" id="KW-1133">Transmembrane helix</keyword>
<dbReference type="GO" id="GO:0016020">
    <property type="term" value="C:membrane"/>
    <property type="evidence" value="ECO:0007669"/>
    <property type="project" value="InterPro"/>
</dbReference>
<organism evidence="10 11">
    <name type="scientific">Tetrabaena socialis</name>
    <dbReference type="NCBI Taxonomy" id="47790"/>
    <lineage>
        <taxon>Eukaryota</taxon>
        <taxon>Viridiplantae</taxon>
        <taxon>Chlorophyta</taxon>
        <taxon>core chlorophytes</taxon>
        <taxon>Chlorophyceae</taxon>
        <taxon>CS clade</taxon>
        <taxon>Chlamydomonadales</taxon>
        <taxon>Tetrabaenaceae</taxon>
        <taxon>Tetrabaena</taxon>
    </lineage>
</organism>
<evidence type="ECO:0000256" key="6">
    <source>
        <dbReference type="ARBA" id="ARBA00022737"/>
    </source>
</evidence>
<accession>A0A2J8A713</accession>
<evidence type="ECO:0000256" key="9">
    <source>
        <dbReference type="SAM" id="Phobius"/>
    </source>
</evidence>
<dbReference type="AlphaFoldDB" id="A0A2J8A713"/>
<keyword evidence="3" id="KW-0813">Transport</keyword>
<evidence type="ECO:0000256" key="1">
    <source>
        <dbReference type="ARBA" id="ARBA00004127"/>
    </source>
</evidence>
<comment type="similarity">
    <text evidence="2">Belongs to the SWEET sugar transporter family.</text>
</comment>
<evidence type="ECO:0000256" key="5">
    <source>
        <dbReference type="ARBA" id="ARBA00022692"/>
    </source>
</evidence>
<evidence type="ECO:0000313" key="10">
    <source>
        <dbReference type="EMBL" id="PNH08322.1"/>
    </source>
</evidence>
<dbReference type="PANTHER" id="PTHR10791">
    <property type="entry name" value="RAG1-ACTIVATING PROTEIN 1"/>
    <property type="match status" value="1"/>
</dbReference>
<dbReference type="GO" id="GO:0012505">
    <property type="term" value="C:endomembrane system"/>
    <property type="evidence" value="ECO:0007669"/>
    <property type="project" value="UniProtKB-SubCell"/>
</dbReference>
<dbReference type="Proteomes" id="UP000236333">
    <property type="component" value="Unassembled WGS sequence"/>
</dbReference>
<keyword evidence="8 9" id="KW-0472">Membrane</keyword>
<dbReference type="PANTHER" id="PTHR10791:SF224">
    <property type="entry name" value="SUGAR TRANSPORTER SWEET"/>
    <property type="match status" value="1"/>
</dbReference>
<sequence length="119" mass="12621">MPASTLPTLRSRSDLNPLPLVAIIANCTAWILYGCINEDPYVIIANEPGLLLGLFMTVSCYGFADPKAVHDSFIVVPNAIGATFGFVQIVLIKLYPAKKVSGPPADEVPLITLAGTHVA</sequence>
<evidence type="ECO:0000313" key="11">
    <source>
        <dbReference type="Proteomes" id="UP000236333"/>
    </source>
</evidence>
<evidence type="ECO:0000256" key="3">
    <source>
        <dbReference type="ARBA" id="ARBA00022448"/>
    </source>
</evidence>
<proteinExistence type="inferred from homology"/>
<feature type="transmembrane region" description="Helical" evidence="9">
    <location>
        <begin position="76"/>
        <end position="95"/>
    </location>
</feature>
<dbReference type="Gene3D" id="1.20.1280.290">
    <property type="match status" value="1"/>
</dbReference>
<dbReference type="OrthoDB" id="409725at2759"/>
<gene>
    <name evidence="10" type="ORF">TSOC_005152</name>
</gene>
<feature type="transmembrane region" description="Helical" evidence="9">
    <location>
        <begin position="48"/>
        <end position="64"/>
    </location>
</feature>
<reference evidence="10 11" key="1">
    <citation type="journal article" date="2017" name="Mol. Biol. Evol.">
        <title>The 4-celled Tetrabaena socialis nuclear genome reveals the essential components for genetic control of cell number at the origin of multicellularity in the volvocine lineage.</title>
        <authorList>
            <person name="Featherston J."/>
            <person name="Arakaki Y."/>
            <person name="Hanschen E.R."/>
            <person name="Ferris P.J."/>
            <person name="Michod R.E."/>
            <person name="Olson B.J.S.C."/>
            <person name="Nozaki H."/>
            <person name="Durand P.M."/>
        </authorList>
    </citation>
    <scope>NUCLEOTIDE SEQUENCE [LARGE SCALE GENOMIC DNA]</scope>
    <source>
        <strain evidence="10 11">NIES-571</strain>
    </source>
</reference>